<dbReference type="PANTHER" id="PTHR46796:SF13">
    <property type="entry name" value="HTH-TYPE TRANSCRIPTIONAL ACTIVATOR RHAS"/>
    <property type="match status" value="1"/>
</dbReference>
<gene>
    <name evidence="5" type="ORF">Krac_10065</name>
</gene>
<dbReference type="STRING" id="485913.Krac_10065"/>
<dbReference type="InterPro" id="IPR018062">
    <property type="entry name" value="HTH_AraC-typ_CS"/>
</dbReference>
<dbReference type="InterPro" id="IPR035965">
    <property type="entry name" value="PAS-like_dom_sf"/>
</dbReference>
<dbReference type="SUPFAM" id="SSF55785">
    <property type="entry name" value="PYP-like sensor domain (PAS domain)"/>
    <property type="match status" value="1"/>
</dbReference>
<comment type="caution">
    <text evidence="5">The sequence shown here is derived from an EMBL/GenBank/DDBJ whole genome shotgun (WGS) entry which is preliminary data.</text>
</comment>
<dbReference type="AlphaFoldDB" id="D6TEZ0"/>
<proteinExistence type="predicted"/>
<keyword evidence="6" id="KW-1185">Reference proteome</keyword>
<name>D6TEZ0_KTERA</name>
<keyword evidence="3" id="KW-0804">Transcription</keyword>
<evidence type="ECO:0000313" key="5">
    <source>
        <dbReference type="EMBL" id="EFH88589.1"/>
    </source>
</evidence>
<dbReference type="PANTHER" id="PTHR46796">
    <property type="entry name" value="HTH-TYPE TRANSCRIPTIONAL ACTIVATOR RHAS-RELATED"/>
    <property type="match status" value="1"/>
</dbReference>
<sequence length="263" mass="30180">MSSFQTEARSRQSVEWVMSARQQLAHALIDPFFVEVLFDQLSDVVFFIKDLHGRYLVVNDALRRRCGYKQKSELLGRSSLEVFPAELGAIYLAQDLEVIRQGRAISNRLELHLYNDGVRGWCLTHKIPLLDQHSQVAGLAGISRDLRMPDEAHPVYQRLSEVVAHIQRFYAQPLRLEDLAAISHLSVSQLERHMQRIFELTPKQFIIKTRLEAATRLLEGDASITTIAHACGYTDHSAFSRQFRQVVGLAPAKYRELFRSHRT</sequence>
<accession>D6TEZ0</accession>
<dbReference type="Gene3D" id="1.10.10.60">
    <property type="entry name" value="Homeodomain-like"/>
    <property type="match status" value="1"/>
</dbReference>
<dbReference type="InterPro" id="IPR013656">
    <property type="entry name" value="PAS_4"/>
</dbReference>
<feature type="domain" description="HTH araC/xylS-type" evidence="4">
    <location>
        <begin position="160"/>
        <end position="257"/>
    </location>
</feature>
<dbReference type="SUPFAM" id="SSF46689">
    <property type="entry name" value="Homeodomain-like"/>
    <property type="match status" value="2"/>
</dbReference>
<dbReference type="Proteomes" id="UP000004508">
    <property type="component" value="Unassembled WGS sequence"/>
</dbReference>
<dbReference type="Gene3D" id="3.30.450.20">
    <property type="entry name" value="PAS domain"/>
    <property type="match status" value="1"/>
</dbReference>
<organism evidence="5 6">
    <name type="scientific">Ktedonobacter racemifer DSM 44963</name>
    <dbReference type="NCBI Taxonomy" id="485913"/>
    <lineage>
        <taxon>Bacteria</taxon>
        <taxon>Bacillati</taxon>
        <taxon>Chloroflexota</taxon>
        <taxon>Ktedonobacteria</taxon>
        <taxon>Ktedonobacterales</taxon>
        <taxon>Ktedonobacteraceae</taxon>
        <taxon>Ktedonobacter</taxon>
    </lineage>
</organism>
<dbReference type="InterPro" id="IPR018060">
    <property type="entry name" value="HTH_AraC"/>
</dbReference>
<dbReference type="InterPro" id="IPR009057">
    <property type="entry name" value="Homeodomain-like_sf"/>
</dbReference>
<dbReference type="PROSITE" id="PS01124">
    <property type="entry name" value="HTH_ARAC_FAMILY_2"/>
    <property type="match status" value="1"/>
</dbReference>
<dbReference type="PRINTS" id="PR00032">
    <property type="entry name" value="HTHARAC"/>
</dbReference>
<evidence type="ECO:0000313" key="6">
    <source>
        <dbReference type="Proteomes" id="UP000004508"/>
    </source>
</evidence>
<dbReference type="NCBIfam" id="TIGR00229">
    <property type="entry name" value="sensory_box"/>
    <property type="match status" value="1"/>
</dbReference>
<dbReference type="Pfam" id="PF12833">
    <property type="entry name" value="HTH_18"/>
    <property type="match status" value="1"/>
</dbReference>
<dbReference type="InParanoid" id="D6TEZ0"/>
<dbReference type="EMBL" id="ADVG01000001">
    <property type="protein sequence ID" value="EFH88589.1"/>
    <property type="molecule type" value="Genomic_DNA"/>
</dbReference>
<reference evidence="5 6" key="1">
    <citation type="journal article" date="2011" name="Stand. Genomic Sci.">
        <title>Non-contiguous finished genome sequence and contextual data of the filamentous soil bacterium Ktedonobacter racemifer type strain (SOSP1-21).</title>
        <authorList>
            <person name="Chang Y.J."/>
            <person name="Land M."/>
            <person name="Hauser L."/>
            <person name="Chertkov O."/>
            <person name="Del Rio T.G."/>
            <person name="Nolan M."/>
            <person name="Copeland A."/>
            <person name="Tice H."/>
            <person name="Cheng J.F."/>
            <person name="Lucas S."/>
            <person name="Han C."/>
            <person name="Goodwin L."/>
            <person name="Pitluck S."/>
            <person name="Ivanova N."/>
            <person name="Ovchinikova G."/>
            <person name="Pati A."/>
            <person name="Chen A."/>
            <person name="Palaniappan K."/>
            <person name="Mavromatis K."/>
            <person name="Liolios K."/>
            <person name="Brettin T."/>
            <person name="Fiebig A."/>
            <person name="Rohde M."/>
            <person name="Abt B."/>
            <person name="Goker M."/>
            <person name="Detter J.C."/>
            <person name="Woyke T."/>
            <person name="Bristow J."/>
            <person name="Eisen J.A."/>
            <person name="Markowitz V."/>
            <person name="Hugenholtz P."/>
            <person name="Kyrpides N.C."/>
            <person name="Klenk H.P."/>
            <person name="Lapidus A."/>
        </authorList>
    </citation>
    <scope>NUCLEOTIDE SEQUENCE [LARGE SCALE GENOMIC DNA]</scope>
    <source>
        <strain evidence="6">DSM 44963</strain>
    </source>
</reference>
<protein>
    <submittedName>
        <fullName evidence="5">Transcriptional regulator with PAS/PAC sensors, AraC family</fullName>
    </submittedName>
</protein>
<evidence type="ECO:0000256" key="1">
    <source>
        <dbReference type="ARBA" id="ARBA00023015"/>
    </source>
</evidence>
<keyword evidence="2" id="KW-0238">DNA-binding</keyword>
<dbReference type="Pfam" id="PF08448">
    <property type="entry name" value="PAS_4"/>
    <property type="match status" value="1"/>
</dbReference>
<dbReference type="GO" id="GO:0003700">
    <property type="term" value="F:DNA-binding transcription factor activity"/>
    <property type="evidence" value="ECO:0007669"/>
    <property type="project" value="InterPro"/>
</dbReference>
<dbReference type="RefSeq" id="WP_007904688.1">
    <property type="nucleotide sequence ID" value="NZ_ADVG01000001.1"/>
</dbReference>
<dbReference type="PROSITE" id="PS00041">
    <property type="entry name" value="HTH_ARAC_FAMILY_1"/>
    <property type="match status" value="1"/>
</dbReference>
<dbReference type="eggNOG" id="COG2207">
    <property type="taxonomic scope" value="Bacteria"/>
</dbReference>
<dbReference type="InterPro" id="IPR050204">
    <property type="entry name" value="AraC_XylS_family_regulators"/>
</dbReference>
<evidence type="ECO:0000256" key="2">
    <source>
        <dbReference type="ARBA" id="ARBA00023125"/>
    </source>
</evidence>
<dbReference type="GO" id="GO:0043565">
    <property type="term" value="F:sequence-specific DNA binding"/>
    <property type="evidence" value="ECO:0007669"/>
    <property type="project" value="InterPro"/>
</dbReference>
<evidence type="ECO:0000256" key="3">
    <source>
        <dbReference type="ARBA" id="ARBA00023163"/>
    </source>
</evidence>
<dbReference type="SMART" id="SM00342">
    <property type="entry name" value="HTH_ARAC"/>
    <property type="match status" value="1"/>
</dbReference>
<keyword evidence="1" id="KW-0805">Transcription regulation</keyword>
<dbReference type="CDD" id="cd00130">
    <property type="entry name" value="PAS"/>
    <property type="match status" value="1"/>
</dbReference>
<dbReference type="InterPro" id="IPR000014">
    <property type="entry name" value="PAS"/>
</dbReference>
<evidence type="ECO:0000259" key="4">
    <source>
        <dbReference type="PROSITE" id="PS01124"/>
    </source>
</evidence>
<dbReference type="InterPro" id="IPR020449">
    <property type="entry name" value="Tscrpt_reg_AraC-type_HTH"/>
</dbReference>